<dbReference type="GO" id="GO:0008967">
    <property type="term" value="F:phosphoglycolate phosphatase activity"/>
    <property type="evidence" value="ECO:0007669"/>
    <property type="project" value="TreeGrafter"/>
</dbReference>
<dbReference type="PRINTS" id="PR00413">
    <property type="entry name" value="HADHALOGNASE"/>
</dbReference>
<reference evidence="2 3" key="1">
    <citation type="journal article" date="2016" name="Front. Microbiol.">
        <title>Comprehensive Phylogenetic Analysis of Bovine Non-aureus Staphylococci Species Based on Whole-Genome Sequencing.</title>
        <authorList>
            <person name="Naushad S."/>
            <person name="Barkema H.W."/>
            <person name="Luby C."/>
            <person name="Condas L.A."/>
            <person name="Nobrega D.B."/>
            <person name="Carson D.A."/>
            <person name="De Buck J."/>
        </authorList>
    </citation>
    <scope>NUCLEOTIDE SEQUENCE [LARGE SCALE GENOMIC DNA]</scope>
    <source>
        <strain evidence="2 3">SNUC 5336</strain>
    </source>
</reference>
<comment type="caution">
    <text evidence="2">The sequence shown here is derived from an EMBL/GenBank/DDBJ whole genome shotgun (WGS) entry which is preliminary data.</text>
</comment>
<dbReference type="NCBIfam" id="TIGR01549">
    <property type="entry name" value="HAD-SF-IA-v1"/>
    <property type="match status" value="1"/>
</dbReference>
<sequence length="233" mass="25903">MEWILFDKDGTLIEFDHSWEKIGVRLVNSFLDTFPVANKEATLRKLGVVKDTISPDSVMGSGSLDEIVHAFNDESGKDVSKWTRDTSQALVDSREPENNWIDGVYDMIQSLRQEGYKIGIVTSDSEKGVTQFLEETHSKDAFDLVISTEAHAAEKPNPEVLKPLFDHYDVKPEDVAIVGDTNNDMKTKVNAKLGLAIGVLSGIAKKEELVDADYVIETAVSVPEVLKKYTQNN</sequence>
<dbReference type="Proteomes" id="UP000241540">
    <property type="component" value="Unassembled WGS sequence"/>
</dbReference>
<reference evidence="1 4" key="3">
    <citation type="submission" date="2022-06" db="EMBL/GenBank/DDBJ databases">
        <title>Staphylococcus hominis ShoR14 genome sequence.</title>
        <authorList>
            <person name="Yeo C.C."/>
            <person name="Chew C.H."/>
            <person name="Che Hamzah A.M."/>
            <person name="Al-Trad E.I."/>
        </authorList>
    </citation>
    <scope>NUCLEOTIDE SEQUENCE [LARGE SCALE GENOMIC DNA]</scope>
    <source>
        <strain evidence="1 4">ShoR14</strain>
    </source>
</reference>
<dbReference type="SUPFAM" id="SSF56784">
    <property type="entry name" value="HAD-like"/>
    <property type="match status" value="1"/>
</dbReference>
<evidence type="ECO:0000313" key="1">
    <source>
        <dbReference type="EMBL" id="MCM5672654.1"/>
    </source>
</evidence>
<accession>A0A4Q9WRW9</accession>
<evidence type="ECO:0000313" key="3">
    <source>
        <dbReference type="Proteomes" id="UP000241540"/>
    </source>
</evidence>
<dbReference type="Proteomes" id="UP000665944">
    <property type="component" value="Unassembled WGS sequence"/>
</dbReference>
<dbReference type="InterPro" id="IPR006549">
    <property type="entry name" value="HAD-SF_hydro_IIIA"/>
</dbReference>
<dbReference type="PANTHER" id="PTHR43434">
    <property type="entry name" value="PHOSPHOGLYCOLATE PHOSPHATASE"/>
    <property type="match status" value="1"/>
</dbReference>
<organism evidence="2 3">
    <name type="scientific">Staphylococcus hominis</name>
    <dbReference type="NCBI Taxonomy" id="1290"/>
    <lineage>
        <taxon>Bacteria</taxon>
        <taxon>Bacillati</taxon>
        <taxon>Bacillota</taxon>
        <taxon>Bacilli</taxon>
        <taxon>Bacillales</taxon>
        <taxon>Staphylococcaceae</taxon>
        <taxon>Staphylococcus</taxon>
    </lineage>
</organism>
<dbReference type="InterPro" id="IPR050155">
    <property type="entry name" value="HAD-like_hydrolase_sf"/>
</dbReference>
<dbReference type="Gene3D" id="1.10.150.240">
    <property type="entry name" value="Putative phosphatase, domain 2"/>
    <property type="match status" value="1"/>
</dbReference>
<dbReference type="EMBL" id="JAGHKT020000010">
    <property type="protein sequence ID" value="MCM5672654.1"/>
    <property type="molecule type" value="Genomic_DNA"/>
</dbReference>
<dbReference type="Gene3D" id="3.40.50.1000">
    <property type="entry name" value="HAD superfamily/HAD-like"/>
    <property type="match status" value="1"/>
</dbReference>
<dbReference type="AlphaFoldDB" id="A0A4Q9WRW9"/>
<keyword evidence="4" id="KW-1185">Reference proteome</keyword>
<dbReference type="InterPro" id="IPR023214">
    <property type="entry name" value="HAD_sf"/>
</dbReference>
<name>A0A4Q9WRW9_STAHO</name>
<reference evidence="2" key="2">
    <citation type="submission" date="2018-03" db="EMBL/GenBank/DDBJ databases">
        <authorList>
            <person name="Naushad S."/>
        </authorList>
    </citation>
    <scope>NUCLEOTIDE SEQUENCE</scope>
    <source>
        <strain evidence="2">SNUC 5336</strain>
    </source>
</reference>
<dbReference type="EMBL" id="PZHX01000017">
    <property type="protein sequence ID" value="PTK30046.1"/>
    <property type="molecule type" value="Genomic_DNA"/>
</dbReference>
<dbReference type="GO" id="GO:0005829">
    <property type="term" value="C:cytosol"/>
    <property type="evidence" value="ECO:0007669"/>
    <property type="project" value="TreeGrafter"/>
</dbReference>
<evidence type="ECO:0000313" key="2">
    <source>
        <dbReference type="EMBL" id="PTK30046.1"/>
    </source>
</evidence>
<gene>
    <name evidence="2" type="ORF">BUZ51_08650</name>
    <name evidence="1" type="ORF">J7T32_007730</name>
</gene>
<dbReference type="PANTHER" id="PTHR43434:SF1">
    <property type="entry name" value="PHOSPHOGLYCOLATE PHOSPHATASE"/>
    <property type="match status" value="1"/>
</dbReference>
<proteinExistence type="predicted"/>
<dbReference type="InterPro" id="IPR023198">
    <property type="entry name" value="PGP-like_dom2"/>
</dbReference>
<keyword evidence="2" id="KW-0378">Hydrolase</keyword>
<dbReference type="SFLD" id="SFLDG01129">
    <property type="entry name" value="C1.5:_HAD__Beta-PGM__Phosphata"/>
    <property type="match status" value="1"/>
</dbReference>
<dbReference type="InterPro" id="IPR006439">
    <property type="entry name" value="HAD-SF_hydro_IA"/>
</dbReference>
<dbReference type="RefSeq" id="WP_017175350.1">
    <property type="nucleotide sequence ID" value="NZ_CABMJU010000027.1"/>
</dbReference>
<dbReference type="InterPro" id="IPR041492">
    <property type="entry name" value="HAD_2"/>
</dbReference>
<dbReference type="SFLD" id="SFLDS00003">
    <property type="entry name" value="Haloacid_Dehalogenase"/>
    <property type="match status" value="1"/>
</dbReference>
<evidence type="ECO:0000313" key="4">
    <source>
        <dbReference type="Proteomes" id="UP000665944"/>
    </source>
</evidence>
<dbReference type="GO" id="GO:0006281">
    <property type="term" value="P:DNA repair"/>
    <property type="evidence" value="ECO:0007669"/>
    <property type="project" value="TreeGrafter"/>
</dbReference>
<dbReference type="NCBIfam" id="TIGR01662">
    <property type="entry name" value="HAD-SF-IIIA"/>
    <property type="match status" value="1"/>
</dbReference>
<dbReference type="Pfam" id="PF13419">
    <property type="entry name" value="HAD_2"/>
    <property type="match status" value="1"/>
</dbReference>
<dbReference type="InterPro" id="IPR036412">
    <property type="entry name" value="HAD-like_sf"/>
</dbReference>
<protein>
    <submittedName>
        <fullName evidence="2">HAD family hydrolase</fullName>
    </submittedName>
</protein>